<gene>
    <name evidence="2" type="ORF">EDD29_6303</name>
</gene>
<evidence type="ECO:0000256" key="1">
    <source>
        <dbReference type="SAM" id="SignalP"/>
    </source>
</evidence>
<reference evidence="2 3" key="1">
    <citation type="submission" date="2018-11" db="EMBL/GenBank/DDBJ databases">
        <title>Sequencing the genomes of 1000 actinobacteria strains.</title>
        <authorList>
            <person name="Klenk H.-P."/>
        </authorList>
    </citation>
    <scope>NUCLEOTIDE SEQUENCE [LARGE SCALE GENOMIC DNA]</scope>
    <source>
        <strain evidence="2 3">DSM 44254</strain>
    </source>
</reference>
<dbReference type="AlphaFoldDB" id="A0A3N1D569"/>
<dbReference type="EMBL" id="RJKE01000001">
    <property type="protein sequence ID" value="ROO88629.1"/>
    <property type="molecule type" value="Genomic_DNA"/>
</dbReference>
<dbReference type="Proteomes" id="UP000272400">
    <property type="component" value="Unassembled WGS sequence"/>
</dbReference>
<accession>A0A3N1D569</accession>
<dbReference type="RefSeq" id="WP_148086152.1">
    <property type="nucleotide sequence ID" value="NZ_RJKE01000001.1"/>
</dbReference>
<feature type="chain" id="PRO_5038753146" evidence="1">
    <location>
        <begin position="34"/>
        <end position="69"/>
    </location>
</feature>
<sequence>MNRSPLCSRSRRRLTAPRALAVVLGLTATGVSAALAGAAPAEAVHTPSDDPVVTGTEDFDDVVDLDLRW</sequence>
<evidence type="ECO:0000313" key="2">
    <source>
        <dbReference type="EMBL" id="ROO88629.1"/>
    </source>
</evidence>
<keyword evidence="3" id="KW-1185">Reference proteome</keyword>
<name>A0A3N1D569_9ACTN</name>
<keyword evidence="1" id="KW-0732">Signal</keyword>
<feature type="signal peptide" evidence="1">
    <location>
        <begin position="1"/>
        <end position="33"/>
    </location>
</feature>
<protein>
    <submittedName>
        <fullName evidence="2">Uncharacterized protein</fullName>
    </submittedName>
</protein>
<organism evidence="2 3">
    <name type="scientific">Actinocorallia herbida</name>
    <dbReference type="NCBI Taxonomy" id="58109"/>
    <lineage>
        <taxon>Bacteria</taxon>
        <taxon>Bacillati</taxon>
        <taxon>Actinomycetota</taxon>
        <taxon>Actinomycetes</taxon>
        <taxon>Streptosporangiales</taxon>
        <taxon>Thermomonosporaceae</taxon>
        <taxon>Actinocorallia</taxon>
    </lineage>
</organism>
<evidence type="ECO:0000313" key="3">
    <source>
        <dbReference type="Proteomes" id="UP000272400"/>
    </source>
</evidence>
<comment type="caution">
    <text evidence="2">The sequence shown here is derived from an EMBL/GenBank/DDBJ whole genome shotgun (WGS) entry which is preliminary data.</text>
</comment>
<proteinExistence type="predicted"/>